<dbReference type="SMART" id="SM00671">
    <property type="entry name" value="SEL1"/>
    <property type="match status" value="3"/>
</dbReference>
<dbReference type="SUPFAM" id="SSF81901">
    <property type="entry name" value="HCP-like"/>
    <property type="match status" value="1"/>
</dbReference>
<dbReference type="OrthoDB" id="2384430at2759"/>
<proteinExistence type="inferred from homology"/>
<dbReference type="Proteomes" id="UP000266841">
    <property type="component" value="Unassembled WGS sequence"/>
</dbReference>
<dbReference type="eggNOG" id="KOG1550">
    <property type="taxonomic scope" value="Eukaryota"/>
</dbReference>
<comment type="caution">
    <text evidence="3">The sequence shown here is derived from an EMBL/GenBank/DDBJ whole genome shotgun (WGS) entry which is preliminary data.</text>
</comment>
<dbReference type="InterPro" id="IPR006597">
    <property type="entry name" value="Sel1-like"/>
</dbReference>
<evidence type="ECO:0000313" key="4">
    <source>
        <dbReference type="Proteomes" id="UP000266841"/>
    </source>
</evidence>
<feature type="compositionally biased region" description="Polar residues" evidence="2">
    <location>
        <begin position="139"/>
        <end position="150"/>
    </location>
</feature>
<reference evidence="3 4" key="1">
    <citation type="journal article" date="2012" name="Genome Biol.">
        <title>Genome and low-iron response of an oceanic diatom adapted to chronic iron limitation.</title>
        <authorList>
            <person name="Lommer M."/>
            <person name="Specht M."/>
            <person name="Roy A.S."/>
            <person name="Kraemer L."/>
            <person name="Andreson R."/>
            <person name="Gutowska M.A."/>
            <person name="Wolf J."/>
            <person name="Bergner S.V."/>
            <person name="Schilhabel M.B."/>
            <person name="Klostermeier U.C."/>
            <person name="Beiko R.G."/>
            <person name="Rosenstiel P."/>
            <person name="Hippler M."/>
            <person name="Laroche J."/>
        </authorList>
    </citation>
    <scope>NUCLEOTIDE SEQUENCE [LARGE SCALE GENOMIC DNA]</scope>
    <source>
        <strain evidence="3 4">CCMP1005</strain>
    </source>
</reference>
<feature type="region of interest" description="Disordered" evidence="2">
    <location>
        <begin position="114"/>
        <end position="158"/>
    </location>
</feature>
<dbReference type="Gene3D" id="1.25.40.10">
    <property type="entry name" value="Tetratricopeptide repeat domain"/>
    <property type="match status" value="1"/>
</dbReference>
<dbReference type="PANTHER" id="PTHR11102">
    <property type="entry name" value="SEL-1-LIKE PROTEIN"/>
    <property type="match status" value="1"/>
</dbReference>
<dbReference type="InterPro" id="IPR050767">
    <property type="entry name" value="Sel1_AlgK"/>
</dbReference>
<keyword evidence="4" id="KW-1185">Reference proteome</keyword>
<evidence type="ECO:0000256" key="2">
    <source>
        <dbReference type="SAM" id="MobiDB-lite"/>
    </source>
</evidence>
<name>K0SYY8_THAOC</name>
<dbReference type="PANTHER" id="PTHR11102:SF160">
    <property type="entry name" value="ERAD-ASSOCIATED E3 UBIQUITIN-PROTEIN LIGASE COMPONENT HRD3"/>
    <property type="match status" value="1"/>
</dbReference>
<feature type="region of interest" description="Disordered" evidence="2">
    <location>
        <begin position="1"/>
        <end position="21"/>
    </location>
</feature>
<comment type="similarity">
    <text evidence="1">Belongs to the sel-1 family.</text>
</comment>
<feature type="compositionally biased region" description="Basic and acidic residues" evidence="2">
    <location>
        <begin position="1"/>
        <end position="12"/>
    </location>
</feature>
<protein>
    <submittedName>
        <fullName evidence="3">Uncharacterized protein</fullName>
    </submittedName>
</protein>
<accession>K0SYY8</accession>
<gene>
    <name evidence="3" type="ORF">THAOC_15864</name>
</gene>
<dbReference type="AlphaFoldDB" id="K0SYY8"/>
<dbReference type="Pfam" id="PF08238">
    <property type="entry name" value="Sel1"/>
    <property type="match status" value="3"/>
</dbReference>
<sequence length="480" mass="53099">MTKKTVNADKKQVTPTSKGQARTLHSAVVGSFGQNNPRKIQKSEHQVVLQPTGPPQATPTVTDPTGALLTDPLERKRRSMGKKTVSGAKEVVLRAMSARSRMIYDRTPAKLRPLSRLAGRTASSVPSSRRQRGAGSRGTNSSAKKATKTPSADDDGAPFAVPGMKTVTTKPLVKGQFTFSLLTFVFLNLWATKSLQKAGRTAFVRDELSEWDSLTVNVVKVLSYESVLVERPNADGSGMDRKEVNPNTLEVHWEIGKEEFEDCPICLEKILVGKKYMYTCNPANVPPRHLHALPRRYERRFQRSACGESNREGKARRWACVKRFGGCSVSLMGPFEVLYLLPHSLTPMKKDDNGMRGLRKNKVLAAEYYKKAAHAGDVDGAYNLGVMLRDAEGVPRDLAGASKYFRMAAEKGDTKACTNYGIALMRGDGIATDYEEAKEWLRKAEKDGDELAVQELQKLDMIQRMNSLGINAGFRFKPLM</sequence>
<evidence type="ECO:0000256" key="1">
    <source>
        <dbReference type="ARBA" id="ARBA00038101"/>
    </source>
</evidence>
<dbReference type="InterPro" id="IPR011990">
    <property type="entry name" value="TPR-like_helical_dom_sf"/>
</dbReference>
<organism evidence="3 4">
    <name type="scientific">Thalassiosira oceanica</name>
    <name type="common">Marine diatom</name>
    <dbReference type="NCBI Taxonomy" id="159749"/>
    <lineage>
        <taxon>Eukaryota</taxon>
        <taxon>Sar</taxon>
        <taxon>Stramenopiles</taxon>
        <taxon>Ochrophyta</taxon>
        <taxon>Bacillariophyta</taxon>
        <taxon>Coscinodiscophyceae</taxon>
        <taxon>Thalassiosirophycidae</taxon>
        <taxon>Thalassiosirales</taxon>
        <taxon>Thalassiosiraceae</taxon>
        <taxon>Thalassiosira</taxon>
    </lineage>
</organism>
<dbReference type="EMBL" id="AGNL01018230">
    <property type="protein sequence ID" value="EJK63472.1"/>
    <property type="molecule type" value="Genomic_DNA"/>
</dbReference>
<evidence type="ECO:0000313" key="3">
    <source>
        <dbReference type="EMBL" id="EJK63472.1"/>
    </source>
</evidence>